<dbReference type="EMBL" id="CM037019">
    <property type="protein sequence ID" value="KAH7672551.1"/>
    <property type="molecule type" value="Genomic_DNA"/>
</dbReference>
<protein>
    <submittedName>
        <fullName evidence="1">Wound-induced protein Wun1-like protein</fullName>
    </submittedName>
</protein>
<sequence length="145" mass="16733">METSTTPNKNVIELLYTLITRGETEEATRLMASDLEWWFHGPPRRQHMMMLLTGQSGALTGFRFEPRRVVEVGEWVVAEGEEEGAYWVHVWTVKDGVITQFREYFNTWLTVREVGQVGPTKMDTLWQSEPRAYLGRSLPCLVLAV</sequence>
<comment type="caution">
    <text evidence="1">The sequence shown here is derived from an EMBL/GenBank/DDBJ whole genome shotgun (WGS) entry which is preliminary data.</text>
</comment>
<proteinExistence type="predicted"/>
<reference evidence="2" key="1">
    <citation type="journal article" date="2022" name="Nat. Commun.">
        <title>Chromosome evolution and the genetic basis of agronomically important traits in greater yam.</title>
        <authorList>
            <person name="Bredeson J.V."/>
            <person name="Lyons J.B."/>
            <person name="Oniyinde I.O."/>
            <person name="Okereke N.R."/>
            <person name="Kolade O."/>
            <person name="Nnabue I."/>
            <person name="Nwadili C.O."/>
            <person name="Hribova E."/>
            <person name="Parker M."/>
            <person name="Nwogha J."/>
            <person name="Shu S."/>
            <person name="Carlson J."/>
            <person name="Kariba R."/>
            <person name="Muthemba S."/>
            <person name="Knop K."/>
            <person name="Barton G.J."/>
            <person name="Sherwood A.V."/>
            <person name="Lopez-Montes A."/>
            <person name="Asiedu R."/>
            <person name="Jamnadass R."/>
            <person name="Muchugi A."/>
            <person name="Goodstein D."/>
            <person name="Egesi C.N."/>
            <person name="Featherston J."/>
            <person name="Asfaw A."/>
            <person name="Simpson G.G."/>
            <person name="Dolezel J."/>
            <person name="Hendre P.S."/>
            <person name="Van Deynze A."/>
            <person name="Kumar P.L."/>
            <person name="Obidiegwu J.E."/>
            <person name="Bhattacharjee R."/>
            <person name="Rokhsar D.S."/>
        </authorList>
    </citation>
    <scope>NUCLEOTIDE SEQUENCE [LARGE SCALE GENOMIC DNA]</scope>
    <source>
        <strain evidence="2">cv. TDa95/00328</strain>
    </source>
</reference>
<gene>
    <name evidence="1" type="ORF">IHE45_09G063300</name>
</gene>
<evidence type="ECO:0000313" key="2">
    <source>
        <dbReference type="Proteomes" id="UP000827976"/>
    </source>
</evidence>
<evidence type="ECO:0000313" key="1">
    <source>
        <dbReference type="EMBL" id="KAH7672551.1"/>
    </source>
</evidence>
<name>A0ACB7VFK4_DIOAL</name>
<keyword evidence="2" id="KW-1185">Reference proteome</keyword>
<dbReference type="Proteomes" id="UP000827976">
    <property type="component" value="Chromosome 9"/>
</dbReference>
<accession>A0ACB7VFK4</accession>
<organism evidence="1 2">
    <name type="scientific">Dioscorea alata</name>
    <name type="common">Purple yam</name>
    <dbReference type="NCBI Taxonomy" id="55571"/>
    <lineage>
        <taxon>Eukaryota</taxon>
        <taxon>Viridiplantae</taxon>
        <taxon>Streptophyta</taxon>
        <taxon>Embryophyta</taxon>
        <taxon>Tracheophyta</taxon>
        <taxon>Spermatophyta</taxon>
        <taxon>Magnoliopsida</taxon>
        <taxon>Liliopsida</taxon>
        <taxon>Dioscoreales</taxon>
        <taxon>Dioscoreaceae</taxon>
        <taxon>Dioscorea</taxon>
    </lineage>
</organism>